<evidence type="ECO:0000256" key="1">
    <source>
        <dbReference type="ARBA" id="ARBA00022741"/>
    </source>
</evidence>
<gene>
    <name evidence="5" type="ORF">HMPREF1705_03633</name>
</gene>
<keyword evidence="1" id="KW-0547">Nucleotide-binding</keyword>
<dbReference type="GO" id="GO:0004810">
    <property type="term" value="F:CCA tRNA nucleotidyltransferase activity"/>
    <property type="evidence" value="ECO:0007669"/>
    <property type="project" value="InterPro"/>
</dbReference>
<dbReference type="Pfam" id="PF02568">
    <property type="entry name" value="ThiI"/>
    <property type="match status" value="1"/>
</dbReference>
<dbReference type="PANTHER" id="PTHR11933">
    <property type="entry name" value="TRNA 5-METHYLAMINOMETHYL-2-THIOURIDYLATE -METHYLTRANSFERASE"/>
    <property type="match status" value="1"/>
</dbReference>
<feature type="domain" description="Thil AANH" evidence="3">
    <location>
        <begin position="11"/>
        <end position="149"/>
    </location>
</feature>
<accession>A0A0T5XDG5</accession>
<dbReference type="InterPro" id="IPR059101">
    <property type="entry name" value="NFACT-R_2"/>
</dbReference>
<name>A0A0T5XDG5_9BACT</name>
<feature type="domain" description="NFACT protein RNA binding" evidence="4">
    <location>
        <begin position="233"/>
        <end position="336"/>
    </location>
</feature>
<comment type="caution">
    <text evidence="5">The sequence shown here is derived from an EMBL/GenBank/DDBJ whole genome shotgun (WGS) entry which is preliminary data.</text>
</comment>
<protein>
    <submittedName>
        <fullName evidence="5">Thiamine biosynthesis protein</fullName>
    </submittedName>
</protein>
<dbReference type="InterPro" id="IPR020536">
    <property type="entry name" value="ThiI_AANH"/>
</dbReference>
<proteinExistence type="predicted"/>
<dbReference type="AlphaFoldDB" id="A0A0T5XDG5"/>
<dbReference type="eggNOG" id="COG0301">
    <property type="taxonomic scope" value="Bacteria"/>
</dbReference>
<dbReference type="Pfam" id="PF18297">
    <property type="entry name" value="NFACT-R_2"/>
    <property type="match status" value="1"/>
</dbReference>
<sequence length="337" mass="37709">MGGKQMKNKSPKALLLFSGGLDSLLAGELLRRNGVTVTCLAFTTPFFSAEKSIIAARRYNFPLIIAPLPEKEYIKLLFDPPHGFGKCMNPCIDCHALMLKKAGNLMRERGYDFLATGEVLGERPKSQTSQALRHVDSASGFGEYIVRPLSAKLLPPTVPERNGLIKREWFLSISGRGRKKQIELARKWNIDSYPSPGGGCPLTEKFFSVKLERLMNALKEDFSFFHAACLRVGRHFLLPENAHLVIGKDARENKRLLQLRLPHILLLNPINVKGPVALLYAPKGIISKENLERSARFVARYSDHENGVVRVLIASSEDILNIVTGPAHEAELERYRI</sequence>
<dbReference type="GO" id="GO:0005524">
    <property type="term" value="F:ATP binding"/>
    <property type="evidence" value="ECO:0007669"/>
    <property type="project" value="UniProtKB-KW"/>
</dbReference>
<organism evidence="5 6">
    <name type="scientific">Acetomicrobium hydrogeniformans ATCC BAA-1850</name>
    <dbReference type="NCBI Taxonomy" id="592015"/>
    <lineage>
        <taxon>Bacteria</taxon>
        <taxon>Thermotogati</taxon>
        <taxon>Synergistota</taxon>
        <taxon>Synergistia</taxon>
        <taxon>Synergistales</taxon>
        <taxon>Acetomicrobiaceae</taxon>
        <taxon>Acetomicrobium</taxon>
    </lineage>
</organism>
<evidence type="ECO:0000259" key="3">
    <source>
        <dbReference type="Pfam" id="PF02568"/>
    </source>
</evidence>
<reference evidence="6" key="1">
    <citation type="submission" date="2012-09" db="EMBL/GenBank/DDBJ databases">
        <authorList>
            <person name="Weinstock G."/>
            <person name="Sodergren E."/>
            <person name="Clifton S."/>
            <person name="Fulton L."/>
            <person name="Fulton B."/>
            <person name="Courtney L."/>
            <person name="Fronick C."/>
            <person name="Harrison M."/>
            <person name="Strong C."/>
            <person name="Farmer C."/>
            <person name="Delehaunty K."/>
            <person name="Markovic C."/>
            <person name="Hall O."/>
            <person name="Minx P."/>
            <person name="Tomlinson C."/>
            <person name="Mitreva M."/>
            <person name="Nelson J."/>
            <person name="Hou S."/>
            <person name="Wollam A."/>
            <person name="Pepin K.H."/>
            <person name="Johnson M."/>
            <person name="Bhonagiri V."/>
            <person name="Nash W.E."/>
            <person name="Suruliraj S."/>
            <person name="Warren W."/>
            <person name="Chinwalla A."/>
            <person name="Mardis E.R."/>
            <person name="Wilson R.K."/>
        </authorList>
    </citation>
    <scope>NUCLEOTIDE SEQUENCE [LARGE SCALE GENOMIC DNA]</scope>
    <source>
        <strain evidence="6">OS1</strain>
    </source>
</reference>
<keyword evidence="2" id="KW-0067">ATP-binding</keyword>
<dbReference type="Gene3D" id="3.40.50.620">
    <property type="entry name" value="HUPs"/>
    <property type="match status" value="1"/>
</dbReference>
<evidence type="ECO:0000259" key="4">
    <source>
        <dbReference type="Pfam" id="PF18297"/>
    </source>
</evidence>
<dbReference type="EMBL" id="ACJX03000001">
    <property type="protein sequence ID" value="KRT36353.1"/>
    <property type="molecule type" value="Genomic_DNA"/>
</dbReference>
<dbReference type="Proteomes" id="UP000005273">
    <property type="component" value="Unassembled WGS sequence"/>
</dbReference>
<evidence type="ECO:0000313" key="5">
    <source>
        <dbReference type="EMBL" id="KRT36353.1"/>
    </source>
</evidence>
<evidence type="ECO:0000256" key="2">
    <source>
        <dbReference type="ARBA" id="ARBA00022840"/>
    </source>
</evidence>
<dbReference type="SUPFAM" id="SSF52402">
    <property type="entry name" value="Adenine nucleotide alpha hydrolases-like"/>
    <property type="match status" value="1"/>
</dbReference>
<evidence type="ECO:0000313" key="6">
    <source>
        <dbReference type="Proteomes" id="UP000005273"/>
    </source>
</evidence>
<dbReference type="InterPro" id="IPR014729">
    <property type="entry name" value="Rossmann-like_a/b/a_fold"/>
</dbReference>
<keyword evidence="6" id="KW-1185">Reference proteome</keyword>
<dbReference type="STRING" id="592015.HMPREF1705_03633"/>
<dbReference type="PANTHER" id="PTHR11933:SF6">
    <property type="entry name" value="THIL AANH DOMAIN-CONTAINING PROTEIN"/>
    <property type="match status" value="1"/>
</dbReference>